<comment type="similarity">
    <text evidence="1">Belongs to the copper type II ascorbate-dependent monooxygenase family.</text>
</comment>
<dbReference type="KEGG" id="aqu:105313318"/>
<dbReference type="Gene3D" id="2.60.120.310">
    <property type="entry name" value="Copper type II, ascorbate-dependent monooxygenase, N-terminal domain"/>
    <property type="match status" value="1"/>
</dbReference>
<reference evidence="7" key="2">
    <citation type="submission" date="2017-05" db="UniProtKB">
        <authorList>
            <consortium name="EnsemblMetazoa"/>
        </authorList>
    </citation>
    <scope>IDENTIFICATION</scope>
</reference>
<dbReference type="AlphaFoldDB" id="A0A1X7UJ89"/>
<keyword evidence="3" id="KW-0325">Glycoprotein</keyword>
<evidence type="ECO:0000313" key="7">
    <source>
        <dbReference type="EnsemblMetazoa" id="Aqu2.1.27548_001"/>
    </source>
</evidence>
<dbReference type="CDD" id="cd09631">
    <property type="entry name" value="DOMON_DOH"/>
    <property type="match status" value="1"/>
</dbReference>
<dbReference type="Pfam" id="PF03351">
    <property type="entry name" value="DOMON"/>
    <property type="match status" value="1"/>
</dbReference>
<evidence type="ECO:0000256" key="2">
    <source>
        <dbReference type="ARBA" id="ARBA00023157"/>
    </source>
</evidence>
<dbReference type="InterPro" id="IPR000945">
    <property type="entry name" value="DBH-like"/>
</dbReference>
<dbReference type="InterPro" id="IPR008977">
    <property type="entry name" value="PHM/PNGase_F_dom_sf"/>
</dbReference>
<keyword evidence="5" id="KW-0732">Signal</keyword>
<keyword evidence="8" id="KW-1185">Reference proteome</keyword>
<dbReference type="GO" id="GO:0005507">
    <property type="term" value="F:copper ion binding"/>
    <property type="evidence" value="ECO:0007669"/>
    <property type="project" value="InterPro"/>
</dbReference>
<dbReference type="PRINTS" id="PR00767">
    <property type="entry name" value="DBMONOXGNASE"/>
</dbReference>
<evidence type="ECO:0000256" key="3">
    <source>
        <dbReference type="ARBA" id="ARBA00023180"/>
    </source>
</evidence>
<reference evidence="8" key="1">
    <citation type="journal article" date="2010" name="Nature">
        <title>The Amphimedon queenslandica genome and the evolution of animal complexity.</title>
        <authorList>
            <person name="Srivastava M."/>
            <person name="Simakov O."/>
            <person name="Chapman J."/>
            <person name="Fahey B."/>
            <person name="Gauthier M.E."/>
            <person name="Mitros T."/>
            <person name="Richards G.S."/>
            <person name="Conaco C."/>
            <person name="Dacre M."/>
            <person name="Hellsten U."/>
            <person name="Larroux C."/>
            <person name="Putnam N.H."/>
            <person name="Stanke M."/>
            <person name="Adamska M."/>
            <person name="Darling A."/>
            <person name="Degnan S.M."/>
            <person name="Oakley T.H."/>
            <person name="Plachetzki D.C."/>
            <person name="Zhai Y."/>
            <person name="Adamski M."/>
            <person name="Calcino A."/>
            <person name="Cummins S.F."/>
            <person name="Goodstein D.M."/>
            <person name="Harris C."/>
            <person name="Jackson D.J."/>
            <person name="Leys S.P."/>
            <person name="Shu S."/>
            <person name="Woodcroft B.J."/>
            <person name="Vervoort M."/>
            <person name="Kosik K.S."/>
            <person name="Manning G."/>
            <person name="Degnan B.M."/>
            <person name="Rokhsar D.S."/>
        </authorList>
    </citation>
    <scope>NUCLEOTIDE SEQUENCE [LARGE SCALE GENOMIC DNA]</scope>
</reference>
<feature type="domain" description="DOMON" evidence="6">
    <location>
        <begin position="37"/>
        <end position="152"/>
    </location>
</feature>
<evidence type="ECO:0000256" key="4">
    <source>
        <dbReference type="SAM" id="Phobius"/>
    </source>
</evidence>
<evidence type="ECO:0000256" key="5">
    <source>
        <dbReference type="SAM" id="SignalP"/>
    </source>
</evidence>
<dbReference type="InParanoid" id="A0A1X7UJ89"/>
<dbReference type="PROSITE" id="PS50836">
    <property type="entry name" value="DOMON"/>
    <property type="match status" value="1"/>
</dbReference>
<dbReference type="InterPro" id="IPR005018">
    <property type="entry name" value="DOMON_domain"/>
</dbReference>
<dbReference type="InterPro" id="IPR014784">
    <property type="entry name" value="Cu2_ascorb_mOase-like_C"/>
</dbReference>
<evidence type="ECO:0000313" key="8">
    <source>
        <dbReference type="Proteomes" id="UP000007879"/>
    </source>
</evidence>
<dbReference type="InterPro" id="IPR000323">
    <property type="entry name" value="Cu2_ascorb_mOase_N"/>
</dbReference>
<keyword evidence="4" id="KW-0812">Transmembrane</keyword>
<dbReference type="eggNOG" id="KOG3568">
    <property type="taxonomic scope" value="Eukaryota"/>
</dbReference>
<sequence>MFSLAFTLLLMLPGLSLCTANQNLSSKYNFNATLRQDYYQLYWSFNETIISFAVKVRTTGWVGLGISPDGSAPGSDVAVGWIDGSGNSMFHDYHAVENRLERDVMQNWDLTNAEVGDGYTVLEFYRNLTSCDNRDLDIVAEPMQVYYLWSNNKPGSSGDLPALSQSGFAVLNLIGRLNPSGNNSTSDEEEMLFVGVENAMVTVGGSYWCRAHRLPNSIRHNPKYITKFAARISNGSEGIISHMIVQVCMGLENEDLSADGRSCDMVSNRFDSCFNQDVIGVWGRGGEEFVYPDNVAYKFGGSGDPLFVVIRIKYDRTNALTDSSGIVFTYTSTPREHNAGILYLGHYLNQNMVIPPRAENYTVLGICSGACTENYFPTGGINVFANLFVAGGLDSTSLEISHTRDLTCPSGNEVSTGLKALDRNLFYSTSMLQANYLSSDVTIQQGDSLILRCNYNASTRAKVTLGGAGVLNESCLSFPVYYPYTGMSTCTSYPVFDKYGDFVENDVPSSNEGDFNDLNLDPFGDSDQSSTTDIANTMNDLEWTEDRIRAYERLVYTEGRQWSMCPSRRSAVDLPDTSCCGYEPDSVCSTDTSTPCCQRQCAMRVNSAIGVSFSVTILALSALLILIC</sequence>
<dbReference type="InterPro" id="IPR024548">
    <property type="entry name" value="Cu2_monoox_C"/>
</dbReference>
<dbReference type="SMART" id="SM00664">
    <property type="entry name" value="DoH"/>
    <property type="match status" value="1"/>
</dbReference>
<proteinExistence type="inferred from homology"/>
<dbReference type="OrthoDB" id="19261at2759"/>
<feature type="signal peptide" evidence="5">
    <location>
        <begin position="1"/>
        <end position="18"/>
    </location>
</feature>
<dbReference type="Pfam" id="PF01082">
    <property type="entry name" value="Cu2_monooxygen"/>
    <property type="match status" value="1"/>
</dbReference>
<feature type="chain" id="PRO_5012891832" description="DOMON domain-containing protein" evidence="5">
    <location>
        <begin position="19"/>
        <end position="628"/>
    </location>
</feature>
<name>A0A1X7UJ89_AMPQE</name>
<dbReference type="PANTHER" id="PTHR10157">
    <property type="entry name" value="DOPAMINE BETA HYDROXYLASE RELATED"/>
    <property type="match status" value="1"/>
</dbReference>
<dbReference type="EnsemblMetazoa" id="XM_019998392.1">
    <property type="protein sequence ID" value="XP_019853951.1"/>
    <property type="gene ID" value="LOC105313318"/>
</dbReference>
<protein>
    <recommendedName>
        <fullName evidence="6">DOMON domain-containing protein</fullName>
    </recommendedName>
</protein>
<dbReference type="GO" id="GO:0004500">
    <property type="term" value="F:dopamine beta-monooxygenase activity"/>
    <property type="evidence" value="ECO:0007669"/>
    <property type="project" value="InterPro"/>
</dbReference>
<dbReference type="PANTHER" id="PTHR10157:SF23">
    <property type="entry name" value="MOXD1 HOMOLOG 1"/>
    <property type="match status" value="1"/>
</dbReference>
<gene>
    <name evidence="7" type="primary">105313318</name>
</gene>
<dbReference type="Proteomes" id="UP000007879">
    <property type="component" value="Unassembled WGS sequence"/>
</dbReference>
<accession>A0A1X7UJ89</accession>
<dbReference type="Gene3D" id="2.60.120.230">
    <property type="match status" value="1"/>
</dbReference>
<keyword evidence="2" id="KW-1015">Disulfide bond</keyword>
<keyword evidence="4" id="KW-0472">Membrane</keyword>
<dbReference type="SUPFAM" id="SSF49742">
    <property type="entry name" value="PHM/PNGase F"/>
    <property type="match status" value="2"/>
</dbReference>
<organism evidence="7">
    <name type="scientific">Amphimedon queenslandica</name>
    <name type="common">Sponge</name>
    <dbReference type="NCBI Taxonomy" id="400682"/>
    <lineage>
        <taxon>Eukaryota</taxon>
        <taxon>Metazoa</taxon>
        <taxon>Porifera</taxon>
        <taxon>Demospongiae</taxon>
        <taxon>Heteroscleromorpha</taxon>
        <taxon>Haplosclerida</taxon>
        <taxon>Niphatidae</taxon>
        <taxon>Amphimedon</taxon>
    </lineage>
</organism>
<dbReference type="EnsemblMetazoa" id="Aqu2.1.27548_001">
    <property type="protein sequence ID" value="Aqu2.1.27548_001"/>
    <property type="gene ID" value="Aqu2.1.27548"/>
</dbReference>
<feature type="transmembrane region" description="Helical" evidence="4">
    <location>
        <begin position="605"/>
        <end position="627"/>
    </location>
</feature>
<dbReference type="InterPro" id="IPR028460">
    <property type="entry name" value="Tbh/DBH"/>
</dbReference>
<evidence type="ECO:0000256" key="1">
    <source>
        <dbReference type="ARBA" id="ARBA00010676"/>
    </source>
</evidence>
<dbReference type="InterPro" id="IPR045266">
    <property type="entry name" value="DOH_DOMON"/>
</dbReference>
<dbReference type="InterPro" id="IPR036939">
    <property type="entry name" value="Cu2_ascorb_mOase_N_sf"/>
</dbReference>
<evidence type="ECO:0000259" key="6">
    <source>
        <dbReference type="PROSITE" id="PS50836"/>
    </source>
</evidence>
<dbReference type="Pfam" id="PF03712">
    <property type="entry name" value="Cu2_monoox_C"/>
    <property type="match status" value="1"/>
</dbReference>
<keyword evidence="4" id="KW-1133">Transmembrane helix</keyword>